<gene>
    <name evidence="2" type="ORF">DES51_10151</name>
</gene>
<organism evidence="2 3">
    <name type="scientific">Dielma fastidiosa</name>
    <dbReference type="NCBI Taxonomy" id="1034346"/>
    <lineage>
        <taxon>Bacteria</taxon>
        <taxon>Bacillati</taxon>
        <taxon>Bacillota</taxon>
        <taxon>Erysipelotrichia</taxon>
        <taxon>Erysipelotrichales</taxon>
        <taxon>Erysipelotrichaceae</taxon>
        <taxon>Dielma</taxon>
    </lineage>
</organism>
<sequence length="343" mass="39464">MKKLLVLSMLLLLAGCKGEPAIEGFTEDQMAELGKHEEVLNKVRDQCEYQESVRLMMDAGAFNADDVELYCQIPLRAELVPSLTTLVTAGYDADQIKTLFDLNFYRPENTARYLNYAADNPQYSLEDVVVRINIGLDVPFFTNTHVIEDTSDFGMLINKYNELPEGYEPAELMITPSPCTIGFHFSCSFNDPQYVEKTAGEHFQQLVDAAAEAGIKINAIASYRSYDYQYNLYHYYLNEQGQEYADLYYARPGQSEHNSGLAIDVTMNDMNYNEIELGADYPWLLEHMADYGFILRYPEDKTEYTGFGYESWHLRYVGEEIAKVVMENNWCLEEYYARMDVTK</sequence>
<comment type="caution">
    <text evidence="2">The sequence shown here is derived from an EMBL/GenBank/DDBJ whole genome shotgun (WGS) entry which is preliminary data.</text>
</comment>
<dbReference type="InterPro" id="IPR003709">
    <property type="entry name" value="VanY-like_core_dom"/>
</dbReference>
<evidence type="ECO:0000259" key="1">
    <source>
        <dbReference type="Pfam" id="PF02557"/>
    </source>
</evidence>
<dbReference type="STRING" id="1034346.GCA_000313565_00050"/>
<name>A0A318L0J7_9FIRM</name>
<dbReference type="RefSeq" id="WP_022936362.1">
    <property type="nucleotide sequence ID" value="NZ_CABKRQ010000001.1"/>
</dbReference>
<dbReference type="InterPro" id="IPR052179">
    <property type="entry name" value="DD-CPase-like"/>
</dbReference>
<dbReference type="GO" id="GO:0006508">
    <property type="term" value="P:proteolysis"/>
    <property type="evidence" value="ECO:0007669"/>
    <property type="project" value="InterPro"/>
</dbReference>
<protein>
    <submittedName>
        <fullName evidence="2">D-alanyl-D-alanine carboxypeptidase</fullName>
    </submittedName>
</protein>
<dbReference type="Pfam" id="PF02557">
    <property type="entry name" value="VanY"/>
    <property type="match status" value="1"/>
</dbReference>
<keyword evidence="2" id="KW-0121">Carboxypeptidase</keyword>
<dbReference type="PROSITE" id="PS51257">
    <property type="entry name" value="PROKAR_LIPOPROTEIN"/>
    <property type="match status" value="1"/>
</dbReference>
<evidence type="ECO:0000313" key="2">
    <source>
        <dbReference type="EMBL" id="PXX81446.1"/>
    </source>
</evidence>
<evidence type="ECO:0000313" key="3">
    <source>
        <dbReference type="Proteomes" id="UP000247612"/>
    </source>
</evidence>
<dbReference type="InterPro" id="IPR058193">
    <property type="entry name" value="VanY/YodJ_core_dom"/>
</dbReference>
<dbReference type="SUPFAM" id="SSF55166">
    <property type="entry name" value="Hedgehog/DD-peptidase"/>
    <property type="match status" value="1"/>
</dbReference>
<accession>A0A318L0J7</accession>
<dbReference type="InterPro" id="IPR009045">
    <property type="entry name" value="Zn_M74/Hedgehog-like"/>
</dbReference>
<dbReference type="Gene3D" id="3.30.1380.10">
    <property type="match status" value="1"/>
</dbReference>
<reference evidence="2 3" key="1">
    <citation type="submission" date="2018-05" db="EMBL/GenBank/DDBJ databases">
        <title>Genomic Encyclopedia of Type Strains, Phase IV (KMG-IV): sequencing the most valuable type-strain genomes for metagenomic binning, comparative biology and taxonomic classification.</title>
        <authorList>
            <person name="Goeker M."/>
        </authorList>
    </citation>
    <scope>NUCLEOTIDE SEQUENCE [LARGE SCALE GENOMIC DNA]</scope>
    <source>
        <strain evidence="2 3">JC118</strain>
    </source>
</reference>
<keyword evidence="2" id="KW-0378">Hydrolase</keyword>
<dbReference type="EMBL" id="QJKH01000001">
    <property type="protein sequence ID" value="PXX81446.1"/>
    <property type="molecule type" value="Genomic_DNA"/>
</dbReference>
<dbReference type="Proteomes" id="UP000247612">
    <property type="component" value="Unassembled WGS sequence"/>
</dbReference>
<keyword evidence="2" id="KW-0645">Protease</keyword>
<dbReference type="PANTHER" id="PTHR34385:SF1">
    <property type="entry name" value="PEPTIDOGLYCAN L-ALANYL-D-GLUTAMATE ENDOPEPTIDASE CWLK"/>
    <property type="match status" value="1"/>
</dbReference>
<dbReference type="AlphaFoldDB" id="A0A318L0J7"/>
<dbReference type="GO" id="GO:0004180">
    <property type="term" value="F:carboxypeptidase activity"/>
    <property type="evidence" value="ECO:0007669"/>
    <property type="project" value="UniProtKB-KW"/>
</dbReference>
<proteinExistence type="predicted"/>
<keyword evidence="3" id="KW-1185">Reference proteome</keyword>
<feature type="domain" description="D-alanyl-D-alanine carboxypeptidase-like core" evidence="1">
    <location>
        <begin position="194"/>
        <end position="318"/>
    </location>
</feature>
<dbReference type="CDD" id="cd14852">
    <property type="entry name" value="LD-carboxypeptidase"/>
    <property type="match status" value="1"/>
</dbReference>
<dbReference type="PANTHER" id="PTHR34385">
    <property type="entry name" value="D-ALANYL-D-ALANINE CARBOXYPEPTIDASE"/>
    <property type="match status" value="1"/>
</dbReference>